<keyword evidence="1" id="KW-0479">Metal-binding</keyword>
<dbReference type="PROSITE" id="PS00028">
    <property type="entry name" value="ZINC_FINGER_C2H2_1"/>
    <property type="match status" value="6"/>
</dbReference>
<dbReference type="SMART" id="SM00164">
    <property type="entry name" value="TBC"/>
    <property type="match status" value="1"/>
</dbReference>
<dbReference type="SUPFAM" id="SSF57667">
    <property type="entry name" value="beta-beta-alpha zinc fingers"/>
    <property type="match status" value="3"/>
</dbReference>
<feature type="domain" description="C2H2-type" evidence="4">
    <location>
        <begin position="930"/>
        <end position="956"/>
    </location>
</feature>
<dbReference type="InterPro" id="IPR050302">
    <property type="entry name" value="Rab_GAP_TBC_domain"/>
</dbReference>
<gene>
    <name evidence="5" type="ORF">H4Q32_003898</name>
</gene>
<feature type="coiled-coil region" evidence="2">
    <location>
        <begin position="492"/>
        <end position="540"/>
    </location>
</feature>
<keyword evidence="6" id="KW-1185">Reference proteome</keyword>
<keyword evidence="2" id="KW-0175">Coiled coil</keyword>
<dbReference type="SMART" id="SM00355">
    <property type="entry name" value="ZnF_C2H2"/>
    <property type="match status" value="6"/>
</dbReference>
<dbReference type="Proteomes" id="UP000830375">
    <property type="component" value="Unassembled WGS sequence"/>
</dbReference>
<dbReference type="Pfam" id="PF00096">
    <property type="entry name" value="zf-C2H2"/>
    <property type="match status" value="6"/>
</dbReference>
<feature type="domain" description="C2H2-type" evidence="4">
    <location>
        <begin position="846"/>
        <end position="873"/>
    </location>
</feature>
<dbReference type="PANTHER" id="PTHR47219">
    <property type="entry name" value="RAB GTPASE-ACTIVATING PROTEIN 1-LIKE"/>
    <property type="match status" value="1"/>
</dbReference>
<dbReference type="Gene3D" id="1.10.472.80">
    <property type="entry name" value="Ypt/Rab-GAP domain of gyp1p, domain 3"/>
    <property type="match status" value="1"/>
</dbReference>
<dbReference type="Gene3D" id="1.10.10.750">
    <property type="entry name" value="Ypt/Rab-GAP domain of gyp1p, domain 1"/>
    <property type="match status" value="1"/>
</dbReference>
<dbReference type="PROSITE" id="PS50157">
    <property type="entry name" value="ZINC_FINGER_C2H2_2"/>
    <property type="match status" value="6"/>
</dbReference>
<dbReference type="InterPro" id="IPR000195">
    <property type="entry name" value="Rab-GAP-TBC_dom"/>
</dbReference>
<dbReference type="Gene3D" id="1.10.8.270">
    <property type="entry name" value="putative rabgap domain of human tbc1 domain family member 14 like domains"/>
    <property type="match status" value="1"/>
</dbReference>
<accession>A0ABQ8MX67</accession>
<evidence type="ECO:0000256" key="2">
    <source>
        <dbReference type="SAM" id="Coils"/>
    </source>
</evidence>
<evidence type="ECO:0000259" key="3">
    <source>
        <dbReference type="PROSITE" id="PS50086"/>
    </source>
</evidence>
<dbReference type="PROSITE" id="PS50086">
    <property type="entry name" value="TBC_RABGAP"/>
    <property type="match status" value="1"/>
</dbReference>
<feature type="domain" description="C2H2-type" evidence="4">
    <location>
        <begin position="902"/>
        <end position="929"/>
    </location>
</feature>
<dbReference type="EMBL" id="JACTAM010000002">
    <property type="protein sequence ID" value="KAI2667424.1"/>
    <property type="molecule type" value="Genomic_DNA"/>
</dbReference>
<evidence type="ECO:0000313" key="6">
    <source>
        <dbReference type="Proteomes" id="UP000830375"/>
    </source>
</evidence>
<dbReference type="SUPFAM" id="SSF47923">
    <property type="entry name" value="Ypt/Rab-GAP domain of gyp1p"/>
    <property type="match status" value="2"/>
</dbReference>
<feature type="domain" description="Rab-GAP TBC" evidence="3">
    <location>
        <begin position="130"/>
        <end position="315"/>
    </location>
</feature>
<feature type="domain" description="C2H2-type" evidence="4">
    <location>
        <begin position="789"/>
        <end position="817"/>
    </location>
</feature>
<dbReference type="Gene3D" id="3.30.160.60">
    <property type="entry name" value="Classic Zinc Finger"/>
    <property type="match status" value="6"/>
</dbReference>
<evidence type="ECO:0000259" key="4">
    <source>
        <dbReference type="PROSITE" id="PS50157"/>
    </source>
</evidence>
<feature type="domain" description="C2H2-type" evidence="4">
    <location>
        <begin position="818"/>
        <end position="845"/>
    </location>
</feature>
<keyword evidence="1" id="KW-0862">Zinc</keyword>
<feature type="coiled-coil region" evidence="2">
    <location>
        <begin position="343"/>
        <end position="453"/>
    </location>
</feature>
<dbReference type="PANTHER" id="PTHR47219:SF22">
    <property type="entry name" value="RAB-GAP TBC DOMAIN-CONTAINING PROTEIN"/>
    <property type="match status" value="1"/>
</dbReference>
<proteinExistence type="predicted"/>
<dbReference type="InterPro" id="IPR036236">
    <property type="entry name" value="Znf_C2H2_sf"/>
</dbReference>
<dbReference type="InterPro" id="IPR013087">
    <property type="entry name" value="Znf_C2H2_type"/>
</dbReference>
<organism evidence="5 6">
    <name type="scientific">Labeo rohita</name>
    <name type="common">Indian major carp</name>
    <name type="synonym">Cyprinus rohita</name>
    <dbReference type="NCBI Taxonomy" id="84645"/>
    <lineage>
        <taxon>Eukaryota</taxon>
        <taxon>Metazoa</taxon>
        <taxon>Chordata</taxon>
        <taxon>Craniata</taxon>
        <taxon>Vertebrata</taxon>
        <taxon>Euteleostomi</taxon>
        <taxon>Actinopterygii</taxon>
        <taxon>Neopterygii</taxon>
        <taxon>Teleostei</taxon>
        <taxon>Ostariophysi</taxon>
        <taxon>Cypriniformes</taxon>
        <taxon>Cyprinidae</taxon>
        <taxon>Labeoninae</taxon>
        <taxon>Labeonini</taxon>
        <taxon>Labeo</taxon>
    </lineage>
</organism>
<evidence type="ECO:0000313" key="5">
    <source>
        <dbReference type="EMBL" id="KAI2667424.1"/>
    </source>
</evidence>
<protein>
    <submittedName>
        <fullName evidence="5">Uncharacterized protein</fullName>
    </submittedName>
</protein>
<name>A0ABQ8MX67_LABRO</name>
<keyword evidence="1" id="KW-0863">Zinc-finger</keyword>
<sequence length="956" mass="109733">MRLIMQQTLLASKPVEVPERKDFVETFAPPNAKFLCTVLHMDSLTVPSLSPSTVSQLSVDEMKLLAKLEEQNRLLETDTKSLYSVNGVLQSPTSPKTFSFEDDLWDNLIKEWDDWRKRKVGQIKVLIRRGVPAHLRPVVWQLLCDAQNVAVRQKYTDLLKSSSLSESLILRDLKRILPQHQLFLNKVATYQKPLFNVLKAYSVLDREIGYCQGSVFIVGLLLTQMAEEEAFYIFVRLMKDFRMRDLYRSNMVELSCCIYQFEALIKDQLPELHSHFQTQGFHTSMFSSSWFLNILLSSLPLRVASRIFDIFMCEGLEIVFRVGLAILRMKQTELIKHDAEGMMNGLFSENKHLKQRLALLEKRCSEKLVSQLKKELEKTLQNTARSQSALKEMQANILQIEEKSTVPNEDSVMYLQTELISCRMQEAEALTELKVLKQRIKDLEEKWQRQQVHCSGQQKISITQNELQVELLSTRLKETLTQAALKEGRHRLMKLQTENKIYSNQLNRIEAHVKSQRDHLQELTSQNQDLCSQLQQSRQQFSTVQYKQKEKQDKEAANMTIITVLQKQITELQIQARVLRGCSLTRRQQSSVAEHNSAAQQSKRAYSYHQPRYLDDNCIPIEKLLTCQESQMGQIPESPVEVGNHSPKVSMVCTADHSSQQSPLSCEGNLDKCPVSSPDDSQPFDMTFRPYVWAHSTSELRQLIQSCNRVSVDSEASVGVYDAMDRKPGPHLLIEPTQSGRFYQDYGSLTTNLLDSRGFYADFKMATKVAEIDSESDIMCTRLQLSGSYKCVKCTKVFSTPHGLEVHVRRSHSGTRPFACEICGKTFGHAVSLEQHKAVHSQERVFSCKICDKSFKRSSTLSTHLLIHSDTRPYPCQYCGKRFHQKSDMKKHTFIHTGEKPHKCQVCGKAFSQSSNLITHSRKHTGFKPFGCELCGKGFQRKVDLRRHKETQHGLK</sequence>
<dbReference type="InterPro" id="IPR035969">
    <property type="entry name" value="Rab-GAP_TBC_sf"/>
</dbReference>
<dbReference type="Pfam" id="PF00566">
    <property type="entry name" value="RabGAP-TBC"/>
    <property type="match status" value="1"/>
</dbReference>
<evidence type="ECO:0000256" key="1">
    <source>
        <dbReference type="PROSITE-ProRule" id="PRU00042"/>
    </source>
</evidence>
<comment type="caution">
    <text evidence="5">The sequence shown here is derived from an EMBL/GenBank/DDBJ whole genome shotgun (WGS) entry which is preliminary data.</text>
</comment>
<reference evidence="5 6" key="1">
    <citation type="submission" date="2022-01" db="EMBL/GenBank/DDBJ databases">
        <title>A high-quality chromosome-level genome assembly of rohu carp, Labeo rohita.</title>
        <authorList>
            <person name="Arick M.A. II"/>
            <person name="Hsu C.-Y."/>
            <person name="Magbanua Z."/>
            <person name="Pechanova O."/>
            <person name="Grover C."/>
            <person name="Miller E."/>
            <person name="Thrash A."/>
            <person name="Ezzel L."/>
            <person name="Alam S."/>
            <person name="Benzie J."/>
            <person name="Hamilton M."/>
            <person name="Karsi A."/>
            <person name="Lawrence M.L."/>
            <person name="Peterson D.G."/>
        </authorList>
    </citation>
    <scope>NUCLEOTIDE SEQUENCE [LARGE SCALE GENOMIC DNA]</scope>
    <source>
        <strain evidence="6">BAU-BD-2019</strain>
        <tissue evidence="5">Blood</tissue>
    </source>
</reference>
<feature type="domain" description="C2H2-type" evidence="4">
    <location>
        <begin position="874"/>
        <end position="901"/>
    </location>
</feature>